<feature type="domain" description="RLR CTR" evidence="13">
    <location>
        <begin position="325"/>
        <end position="458"/>
    </location>
</feature>
<evidence type="ECO:0000256" key="9">
    <source>
        <dbReference type="ARBA" id="ARBA00022840"/>
    </source>
</evidence>
<organism evidence="14">
    <name type="scientific">Heligmosomoides polygyrus</name>
    <name type="common">Parasitic roundworm</name>
    <dbReference type="NCBI Taxonomy" id="6339"/>
    <lineage>
        <taxon>Eukaryota</taxon>
        <taxon>Metazoa</taxon>
        <taxon>Ecdysozoa</taxon>
        <taxon>Nematoda</taxon>
        <taxon>Chromadorea</taxon>
        <taxon>Rhabditida</taxon>
        <taxon>Rhabditina</taxon>
        <taxon>Rhabditomorpha</taxon>
        <taxon>Strongyloidea</taxon>
        <taxon>Heligmosomidae</taxon>
        <taxon>Heligmosomoides</taxon>
    </lineage>
</organism>
<feature type="domain" description="Helicase C-terminal" evidence="12">
    <location>
        <begin position="131"/>
        <end position="309"/>
    </location>
</feature>
<dbReference type="PROSITE" id="PS51194">
    <property type="entry name" value="HELICASE_CTER"/>
    <property type="match status" value="1"/>
</dbReference>
<keyword evidence="11" id="KW-0051">Antiviral defense</keyword>
<dbReference type="GO" id="GO:0051607">
    <property type="term" value="P:defense response to virus"/>
    <property type="evidence" value="ECO:0007669"/>
    <property type="project" value="UniProtKB-KW"/>
</dbReference>
<dbReference type="SMART" id="SM00490">
    <property type="entry name" value="HELICc"/>
    <property type="match status" value="1"/>
</dbReference>
<dbReference type="GO" id="GO:0005737">
    <property type="term" value="C:cytoplasm"/>
    <property type="evidence" value="ECO:0007669"/>
    <property type="project" value="UniProtKB-SubCell"/>
</dbReference>
<dbReference type="Pfam" id="PF00271">
    <property type="entry name" value="Helicase_C"/>
    <property type="match status" value="1"/>
</dbReference>
<dbReference type="InterPro" id="IPR041204">
    <property type="entry name" value="RIG-I-like_C"/>
</dbReference>
<keyword evidence="5" id="KW-0547">Nucleotide-binding</keyword>
<dbReference type="InterPro" id="IPR038557">
    <property type="entry name" value="RLR_C_sf"/>
</dbReference>
<keyword evidence="10" id="KW-0694">RNA-binding</keyword>
<evidence type="ECO:0000256" key="3">
    <source>
        <dbReference type="ARBA" id="ARBA00022490"/>
    </source>
</evidence>
<dbReference type="GO" id="GO:0046872">
    <property type="term" value="F:metal ion binding"/>
    <property type="evidence" value="ECO:0007669"/>
    <property type="project" value="UniProtKB-KW"/>
</dbReference>
<dbReference type="GO" id="GO:0003723">
    <property type="term" value="F:RNA binding"/>
    <property type="evidence" value="ECO:0007669"/>
    <property type="project" value="UniProtKB-KW"/>
</dbReference>
<keyword evidence="15" id="KW-1185">Reference proteome</keyword>
<evidence type="ECO:0000256" key="5">
    <source>
        <dbReference type="ARBA" id="ARBA00022741"/>
    </source>
</evidence>
<accession>A0A3P7ZEY9</accession>
<keyword evidence="3" id="KW-0963">Cytoplasm</keyword>
<evidence type="ECO:0000256" key="6">
    <source>
        <dbReference type="ARBA" id="ARBA00022801"/>
    </source>
</evidence>
<dbReference type="GO" id="GO:0005524">
    <property type="term" value="F:ATP binding"/>
    <property type="evidence" value="ECO:0007669"/>
    <property type="project" value="UniProtKB-KW"/>
</dbReference>
<evidence type="ECO:0000259" key="13">
    <source>
        <dbReference type="PROSITE" id="PS51789"/>
    </source>
</evidence>
<reference evidence="16" key="2">
    <citation type="submission" date="2019-09" db="UniProtKB">
        <authorList>
            <consortium name="WormBaseParasite"/>
        </authorList>
    </citation>
    <scope>IDENTIFICATION</scope>
</reference>
<dbReference type="PANTHER" id="PTHR14074:SF16">
    <property type="entry name" value="ANTIVIRAL INNATE IMMUNE RESPONSE RECEPTOR RIG-I"/>
    <property type="match status" value="1"/>
</dbReference>
<reference evidence="14 15" key="1">
    <citation type="submission" date="2018-11" db="EMBL/GenBank/DDBJ databases">
        <authorList>
            <consortium name="Pathogen Informatics"/>
        </authorList>
    </citation>
    <scope>NUCLEOTIDE SEQUENCE [LARGE SCALE GENOMIC DNA]</scope>
</reference>
<evidence type="ECO:0000256" key="7">
    <source>
        <dbReference type="ARBA" id="ARBA00022806"/>
    </source>
</evidence>
<evidence type="ECO:0000256" key="11">
    <source>
        <dbReference type="ARBA" id="ARBA00023118"/>
    </source>
</evidence>
<dbReference type="InterPro" id="IPR001650">
    <property type="entry name" value="Helicase_C-like"/>
</dbReference>
<protein>
    <recommendedName>
        <fullName evidence="2">RNA helicase</fullName>
        <ecNumber evidence="2">3.6.4.13</ecNumber>
    </recommendedName>
</protein>
<dbReference type="PROSITE" id="PS51789">
    <property type="entry name" value="RLR_CTR"/>
    <property type="match status" value="1"/>
</dbReference>
<keyword evidence="7" id="KW-0347">Helicase</keyword>
<dbReference type="OrthoDB" id="5848356at2759"/>
<keyword evidence="4" id="KW-0479">Metal-binding</keyword>
<evidence type="ECO:0000256" key="8">
    <source>
        <dbReference type="ARBA" id="ARBA00022833"/>
    </source>
</evidence>
<dbReference type="SUPFAM" id="SSF52540">
    <property type="entry name" value="P-loop containing nucleoside triphosphate hydrolases"/>
    <property type="match status" value="1"/>
</dbReference>
<dbReference type="GO" id="GO:0003724">
    <property type="term" value="F:RNA helicase activity"/>
    <property type="evidence" value="ECO:0007669"/>
    <property type="project" value="UniProtKB-EC"/>
</dbReference>
<dbReference type="PANTHER" id="PTHR14074">
    <property type="entry name" value="HELICASE WITH DEATH DOMAIN-RELATED"/>
    <property type="match status" value="1"/>
</dbReference>
<dbReference type="Gene3D" id="1.20.1320.30">
    <property type="match status" value="1"/>
</dbReference>
<evidence type="ECO:0000256" key="1">
    <source>
        <dbReference type="ARBA" id="ARBA00004496"/>
    </source>
</evidence>
<proteinExistence type="predicted"/>
<evidence type="ECO:0000259" key="12">
    <source>
        <dbReference type="PROSITE" id="PS51194"/>
    </source>
</evidence>
<evidence type="ECO:0000256" key="4">
    <source>
        <dbReference type="ARBA" id="ARBA00022723"/>
    </source>
</evidence>
<dbReference type="Pfam" id="PF11648">
    <property type="entry name" value="RIG-I_C-RD"/>
    <property type="match status" value="1"/>
</dbReference>
<evidence type="ECO:0000313" key="16">
    <source>
        <dbReference type="WBParaSite" id="HPBE_0001423901-mRNA-1"/>
    </source>
</evidence>
<evidence type="ECO:0000313" key="15">
    <source>
        <dbReference type="Proteomes" id="UP000050761"/>
    </source>
</evidence>
<dbReference type="EC" id="3.6.4.13" evidence="2"/>
<dbReference type="InterPro" id="IPR027417">
    <property type="entry name" value="P-loop_NTPase"/>
</dbReference>
<comment type="subcellular location">
    <subcellularLocation>
        <location evidence="1">Cytoplasm</location>
    </subcellularLocation>
</comment>
<evidence type="ECO:0000313" key="14">
    <source>
        <dbReference type="EMBL" id="VDO98981.1"/>
    </source>
</evidence>
<dbReference type="GO" id="GO:0016787">
    <property type="term" value="F:hydrolase activity"/>
    <property type="evidence" value="ECO:0007669"/>
    <property type="project" value="UniProtKB-KW"/>
</dbReference>
<dbReference type="WBParaSite" id="HPBE_0001423901-mRNA-1">
    <property type="protein sequence ID" value="HPBE_0001423901-mRNA-1"/>
    <property type="gene ID" value="HPBE_0001423901"/>
</dbReference>
<dbReference type="Pfam" id="PF18119">
    <property type="entry name" value="RIG-I_C"/>
    <property type="match status" value="1"/>
</dbReference>
<dbReference type="Proteomes" id="UP000050761">
    <property type="component" value="Unassembled WGS sequence"/>
</dbReference>
<keyword evidence="9" id="KW-0067">ATP-binding</keyword>
<gene>
    <name evidence="14" type="ORF">HPBE_LOCUS14242</name>
</gene>
<dbReference type="Gene3D" id="3.40.50.300">
    <property type="entry name" value="P-loop containing nucleotide triphosphate hydrolases"/>
    <property type="match status" value="1"/>
</dbReference>
<sequence length="509" mass="58760">MVKIQRDVEPHLKRLTVENETGVKLLKGDVMFEDPLATERYIQKVHTMATTLARIDKGDFKFEPSIALEYLSVLAQSISINDLMPARYALEYLVRNMEALRNKFDAECSQKFFGHFEKYTQSLEAYARTEPRKPIVVSLEEELKDQFKKDANSRAIIFVTRRSTAVELMNYLNTDQVLGQRNLVGFVTSTSRKSEHYGQTEEEQRRVLEEFNRGIKKVIVATAVVEEGLDVSSCNLIIKYNSSSNAVQRVQRRGRARAKESRSVLIVLSDNVAQTEYEAIMAEKIMEKCVKRIQDRGEKALEKKVMEVMDRQAKERRVAAEHRMKKREALKDKLFTIRCKIDSTDICSSTDVRTINGSSYVCVDTTIWSRMKIKTREMSNKVKFVDDVTQILAEVHCVCGQTIGTVMKYAGTYLPTLNITNLMFSERVEGQDHTAEAISNWAKANDRFWIPEASEQELRQMLMSLNADNIDGKMELDVMADKIIAHQEKLLEREMKRKEQMRRVKTDWE</sequence>
<dbReference type="EMBL" id="UZAH01028270">
    <property type="protein sequence ID" value="VDO98981.1"/>
    <property type="molecule type" value="Genomic_DNA"/>
</dbReference>
<keyword evidence="6" id="KW-0378">Hydrolase</keyword>
<keyword evidence="8" id="KW-0862">Zinc</keyword>
<dbReference type="Gene3D" id="2.170.150.30">
    <property type="entry name" value="RIG-I-like receptor, C-terminal regulatory domain"/>
    <property type="match status" value="1"/>
</dbReference>
<dbReference type="InterPro" id="IPR021673">
    <property type="entry name" value="RLR_CTR"/>
</dbReference>
<dbReference type="AlphaFoldDB" id="A0A3P7ZEY9"/>
<dbReference type="InterPro" id="IPR051363">
    <property type="entry name" value="RLR_Helicase"/>
</dbReference>
<evidence type="ECO:0000256" key="2">
    <source>
        <dbReference type="ARBA" id="ARBA00012552"/>
    </source>
</evidence>
<name>A0A3P7ZEY9_HELPZ</name>
<evidence type="ECO:0000256" key="10">
    <source>
        <dbReference type="ARBA" id="ARBA00022884"/>
    </source>
</evidence>